<feature type="transmembrane region" description="Helical" evidence="5">
    <location>
        <begin position="168"/>
        <end position="189"/>
    </location>
</feature>
<dbReference type="KEGG" id="mes:Meso_1256"/>
<evidence type="ECO:0000256" key="3">
    <source>
        <dbReference type="ARBA" id="ARBA00022989"/>
    </source>
</evidence>
<sequence length="215" mass="23526">MSENTMIAGMESLKQPSVRTLPSTLNYLYLLAMMTVIAAILTAAMVMQYARGELPCPLCLLQRVALFGVCFGIMQQFRNGFSVRNTGFSLLFTVFLLVVSVRQTLLDIYPRPGHEYIGSAVFGLHMPVWSVLIALALLIAFTFELIFWSGKNHMHEARLTGLPVIRGLATALSLYVILIGLVNFGSVVLQCGVGECHTFGYSLLESLEGAPATSN</sequence>
<feature type="transmembrane region" description="Helical" evidence="5">
    <location>
        <begin position="126"/>
        <end position="147"/>
    </location>
</feature>
<feature type="transmembrane region" description="Helical" evidence="5">
    <location>
        <begin position="27"/>
        <end position="48"/>
    </location>
</feature>
<accession>Q11IX3</accession>
<evidence type="ECO:0000256" key="2">
    <source>
        <dbReference type="ARBA" id="ARBA00022692"/>
    </source>
</evidence>
<gene>
    <name evidence="6" type="ordered locus">Meso_1256</name>
</gene>
<dbReference type="GO" id="GO:0006457">
    <property type="term" value="P:protein folding"/>
    <property type="evidence" value="ECO:0007669"/>
    <property type="project" value="InterPro"/>
</dbReference>
<evidence type="ECO:0000256" key="4">
    <source>
        <dbReference type="ARBA" id="ARBA00023136"/>
    </source>
</evidence>
<dbReference type="GO" id="GO:0016020">
    <property type="term" value="C:membrane"/>
    <property type="evidence" value="ECO:0007669"/>
    <property type="project" value="UniProtKB-SubCell"/>
</dbReference>
<evidence type="ECO:0000313" key="6">
    <source>
        <dbReference type="EMBL" id="ABG62652.1"/>
    </source>
</evidence>
<organism evidence="6">
    <name type="scientific">Chelativorans sp. (strain BNC1)</name>
    <dbReference type="NCBI Taxonomy" id="266779"/>
    <lineage>
        <taxon>Bacteria</taxon>
        <taxon>Pseudomonadati</taxon>
        <taxon>Pseudomonadota</taxon>
        <taxon>Alphaproteobacteria</taxon>
        <taxon>Hyphomicrobiales</taxon>
        <taxon>Phyllobacteriaceae</taxon>
        <taxon>Chelativorans</taxon>
    </lineage>
</organism>
<proteinExistence type="predicted"/>
<reference evidence="6" key="1">
    <citation type="submission" date="2006-06" db="EMBL/GenBank/DDBJ databases">
        <title>Complete sequence of chromosome of Chelativorans sp. BNC1.</title>
        <authorList>
            <consortium name="US DOE Joint Genome Institute"/>
            <person name="Copeland A."/>
            <person name="Lucas S."/>
            <person name="Lapidus A."/>
            <person name="Barry K."/>
            <person name="Detter J.C."/>
            <person name="Glavina del Rio T."/>
            <person name="Hammon N."/>
            <person name="Israni S."/>
            <person name="Dalin E."/>
            <person name="Tice H."/>
            <person name="Pitluck S."/>
            <person name="Chertkov O."/>
            <person name="Brettin T."/>
            <person name="Bruce D."/>
            <person name="Han C."/>
            <person name="Tapia R."/>
            <person name="Gilna P."/>
            <person name="Schmutz J."/>
            <person name="Larimer F."/>
            <person name="Land M."/>
            <person name="Hauser L."/>
            <person name="Kyrpides N."/>
            <person name="Mikhailova N."/>
            <person name="Richardson P."/>
        </authorList>
    </citation>
    <scope>NUCLEOTIDE SEQUENCE</scope>
    <source>
        <strain evidence="6">BNC1</strain>
    </source>
</reference>
<keyword evidence="4 5" id="KW-0472">Membrane</keyword>
<evidence type="ECO:0000256" key="5">
    <source>
        <dbReference type="SAM" id="Phobius"/>
    </source>
</evidence>
<name>Q11IX3_CHESB</name>
<dbReference type="Gene3D" id="1.20.1550.10">
    <property type="entry name" value="DsbB-like"/>
    <property type="match status" value="1"/>
</dbReference>
<comment type="subcellular location">
    <subcellularLocation>
        <location evidence="1">Membrane</location>
        <topology evidence="1">Multi-pass membrane protein</topology>
    </subcellularLocation>
</comment>
<dbReference type="GO" id="GO:0015035">
    <property type="term" value="F:protein-disulfide reductase activity"/>
    <property type="evidence" value="ECO:0007669"/>
    <property type="project" value="InterPro"/>
</dbReference>
<feature type="transmembrane region" description="Helical" evidence="5">
    <location>
        <begin position="54"/>
        <end position="74"/>
    </location>
</feature>
<keyword evidence="3 5" id="KW-1133">Transmembrane helix</keyword>
<keyword evidence="2 5" id="KW-0812">Transmembrane</keyword>
<dbReference type="SUPFAM" id="SSF158442">
    <property type="entry name" value="DsbB-like"/>
    <property type="match status" value="1"/>
</dbReference>
<dbReference type="STRING" id="266779.Meso_1256"/>
<evidence type="ECO:0000256" key="1">
    <source>
        <dbReference type="ARBA" id="ARBA00004141"/>
    </source>
</evidence>
<dbReference type="AlphaFoldDB" id="Q11IX3"/>
<dbReference type="InterPro" id="IPR003752">
    <property type="entry name" value="DiS_bond_form_DsbB/BdbC"/>
</dbReference>
<protein>
    <submittedName>
        <fullName evidence="6">Disulfide bond formation protein DsbB, putative</fullName>
    </submittedName>
</protein>
<dbReference type="HOGENOM" id="CLU_113737_0_0_5"/>
<dbReference type="EMBL" id="CP000390">
    <property type="protein sequence ID" value="ABG62652.1"/>
    <property type="molecule type" value="Genomic_DNA"/>
</dbReference>
<dbReference type="InterPro" id="IPR023380">
    <property type="entry name" value="DsbB-like_sf"/>
</dbReference>
<feature type="transmembrane region" description="Helical" evidence="5">
    <location>
        <begin position="86"/>
        <end position="106"/>
    </location>
</feature>
<dbReference type="eggNOG" id="COG1495">
    <property type="taxonomic scope" value="Bacteria"/>
</dbReference>
<dbReference type="Pfam" id="PF02600">
    <property type="entry name" value="DsbB"/>
    <property type="match status" value="1"/>
</dbReference>